<dbReference type="GO" id="GO:0035197">
    <property type="term" value="F:siRNA binding"/>
    <property type="evidence" value="ECO:0007669"/>
    <property type="project" value="TreeGrafter"/>
</dbReference>
<evidence type="ECO:0000313" key="4">
    <source>
        <dbReference type="Proteomes" id="UP001211065"/>
    </source>
</evidence>
<evidence type="ECO:0000313" key="3">
    <source>
        <dbReference type="EMBL" id="KAJ3213479.1"/>
    </source>
</evidence>
<dbReference type="PROSITE" id="PS51450">
    <property type="entry name" value="LRR"/>
    <property type="match status" value="2"/>
</dbReference>
<reference evidence="3" key="1">
    <citation type="submission" date="2020-05" db="EMBL/GenBank/DDBJ databases">
        <title>Phylogenomic resolution of chytrid fungi.</title>
        <authorList>
            <person name="Stajich J.E."/>
            <person name="Amses K."/>
            <person name="Simmons R."/>
            <person name="Seto K."/>
            <person name="Myers J."/>
            <person name="Bonds A."/>
            <person name="Quandt C.A."/>
            <person name="Barry K."/>
            <person name="Liu P."/>
            <person name="Grigoriev I."/>
            <person name="Longcore J.E."/>
            <person name="James T.Y."/>
        </authorList>
    </citation>
    <scope>NUCLEOTIDE SEQUENCE</scope>
    <source>
        <strain evidence="3">JEL0476</strain>
    </source>
</reference>
<accession>A0AAD5XXL7</accession>
<dbReference type="InterPro" id="IPR029058">
    <property type="entry name" value="AB_hydrolase_fold"/>
</dbReference>
<organism evidence="3 4">
    <name type="scientific">Clydaea vesicula</name>
    <dbReference type="NCBI Taxonomy" id="447962"/>
    <lineage>
        <taxon>Eukaryota</taxon>
        <taxon>Fungi</taxon>
        <taxon>Fungi incertae sedis</taxon>
        <taxon>Chytridiomycota</taxon>
        <taxon>Chytridiomycota incertae sedis</taxon>
        <taxon>Chytridiomycetes</taxon>
        <taxon>Lobulomycetales</taxon>
        <taxon>Lobulomycetaceae</taxon>
        <taxon>Clydaea</taxon>
    </lineage>
</organism>
<dbReference type="PANTHER" id="PTHR21357">
    <property type="entry name" value="FAM172 FAMILY PROTEIN HOMOLOG CG10038"/>
    <property type="match status" value="1"/>
</dbReference>
<dbReference type="PANTHER" id="PTHR21357:SF4">
    <property type="entry name" value="FAM172 FAMILY PROTEIN HOMOLOG CG10038"/>
    <property type="match status" value="1"/>
</dbReference>
<comment type="caution">
    <text evidence="3">The sequence shown here is derived from an EMBL/GenBank/DDBJ whole genome shotgun (WGS) entry which is preliminary data.</text>
</comment>
<dbReference type="EMBL" id="JADGJW010000705">
    <property type="protein sequence ID" value="KAJ3213479.1"/>
    <property type="molecule type" value="Genomic_DNA"/>
</dbReference>
<dbReference type="InterPro" id="IPR032675">
    <property type="entry name" value="LRR_dom_sf"/>
</dbReference>
<evidence type="ECO:0000256" key="1">
    <source>
        <dbReference type="ARBA" id="ARBA00022614"/>
    </source>
</evidence>
<keyword evidence="2" id="KW-0677">Repeat</keyword>
<keyword evidence="4" id="KW-1185">Reference proteome</keyword>
<dbReference type="InterPro" id="IPR001611">
    <property type="entry name" value="Leu-rich_rpt"/>
</dbReference>
<dbReference type="GO" id="GO:0031048">
    <property type="term" value="P:regulatory ncRNA-mediated heterochromatin formation"/>
    <property type="evidence" value="ECO:0007669"/>
    <property type="project" value="TreeGrafter"/>
</dbReference>
<dbReference type="GO" id="GO:0005634">
    <property type="term" value="C:nucleus"/>
    <property type="evidence" value="ECO:0007669"/>
    <property type="project" value="TreeGrafter"/>
</dbReference>
<dbReference type="Pfam" id="PF12799">
    <property type="entry name" value="LRR_4"/>
    <property type="match status" value="1"/>
</dbReference>
<sequence length="334" mass="38484">MIMTCRVEDYGMRHLLINLGFDEVNYNNDIGLMSQVYFKHVPKQPVVVFITGARSGLGQWSNTVIRETNLTYGSVLTGVQLADEMNYSILVLRNQNLTALYDKFLSTIQEKLIFIAHSYGGEVLSNLIYERPTIYSNIKLIALTDSVHTRNFKFKSTYHWIVSDHPLNNPINEENDEFQGEHDCNQVINCYSAGTEYHHYTTNNCSGKTLNLPSSIQEFNCDETQITKIDNLQSTLKYFNCCRNQITKIENLPKLKTYQGLKKILIAVKSEKNLKKLWCGRNQITKIENLPSSLEKFYCSKNQITKIENLPSSLQDFYSKEDQITRIENLPLGF</sequence>
<dbReference type="InterPro" id="IPR048263">
    <property type="entry name" value="Arb2"/>
</dbReference>
<protein>
    <submittedName>
        <fullName evidence="3">Uncharacterized protein</fullName>
    </submittedName>
</protein>
<dbReference type="Proteomes" id="UP001211065">
    <property type="component" value="Unassembled WGS sequence"/>
</dbReference>
<keyword evidence="1" id="KW-0433">Leucine-rich repeat</keyword>
<gene>
    <name evidence="3" type="ORF">HK099_007364</name>
</gene>
<name>A0AAD5XXL7_9FUNG</name>
<dbReference type="Gene3D" id="3.80.10.10">
    <property type="entry name" value="Ribonuclease Inhibitor"/>
    <property type="match status" value="1"/>
</dbReference>
<dbReference type="SUPFAM" id="SSF52058">
    <property type="entry name" value="L domain-like"/>
    <property type="match status" value="1"/>
</dbReference>
<dbReference type="SUPFAM" id="SSF53474">
    <property type="entry name" value="alpha/beta-Hydrolases"/>
    <property type="match status" value="1"/>
</dbReference>
<proteinExistence type="predicted"/>
<dbReference type="InterPro" id="IPR025875">
    <property type="entry name" value="Leu-rich_rpt_4"/>
</dbReference>
<dbReference type="AlphaFoldDB" id="A0AAD5XXL7"/>
<dbReference type="SMART" id="SM00365">
    <property type="entry name" value="LRR_SD22"/>
    <property type="match status" value="3"/>
</dbReference>
<evidence type="ECO:0000256" key="2">
    <source>
        <dbReference type="ARBA" id="ARBA00022737"/>
    </source>
</evidence>